<evidence type="ECO:0000313" key="8">
    <source>
        <dbReference type="EMBL" id="NEH94976.1"/>
    </source>
</evidence>
<dbReference type="InterPro" id="IPR012327">
    <property type="entry name" value="MeTrfase_D12"/>
</dbReference>
<dbReference type="Pfam" id="PF02086">
    <property type="entry name" value="MethyltransfD12"/>
    <property type="match status" value="1"/>
</dbReference>
<comment type="similarity">
    <text evidence="1 7">Belongs to the N(4)/N(6)-methyltransferase family.</text>
</comment>
<dbReference type="NCBIfam" id="TIGR00571">
    <property type="entry name" value="dam"/>
    <property type="match status" value="1"/>
</dbReference>
<dbReference type="InterPro" id="IPR029063">
    <property type="entry name" value="SAM-dependent_MTases_sf"/>
</dbReference>
<gene>
    <name evidence="8" type="ORF">GR206_28835</name>
</gene>
<accession>A0A6N9ZNZ2</accession>
<dbReference type="PANTHER" id="PTHR30481:SF3">
    <property type="entry name" value="DNA ADENINE METHYLASE"/>
    <property type="match status" value="1"/>
</dbReference>
<dbReference type="GO" id="GO:0006298">
    <property type="term" value="P:mismatch repair"/>
    <property type="evidence" value="ECO:0007669"/>
    <property type="project" value="TreeGrafter"/>
</dbReference>
<evidence type="ECO:0000256" key="2">
    <source>
        <dbReference type="ARBA" id="ARBA00011900"/>
    </source>
</evidence>
<dbReference type="GO" id="GO:0009007">
    <property type="term" value="F:site-specific DNA-methyltransferase (adenine-specific) activity"/>
    <property type="evidence" value="ECO:0007669"/>
    <property type="project" value="UniProtKB-UniRule"/>
</dbReference>
<dbReference type="Proteomes" id="UP000468864">
    <property type="component" value="Unassembled WGS sequence"/>
</dbReference>
<evidence type="ECO:0000256" key="3">
    <source>
        <dbReference type="ARBA" id="ARBA00022603"/>
    </source>
</evidence>
<dbReference type="EMBL" id="WUEP01000029">
    <property type="protein sequence ID" value="NEH94976.1"/>
    <property type="molecule type" value="Genomic_DNA"/>
</dbReference>
<dbReference type="GO" id="GO:0043565">
    <property type="term" value="F:sequence-specific DNA binding"/>
    <property type="evidence" value="ECO:0007669"/>
    <property type="project" value="TreeGrafter"/>
</dbReference>
<dbReference type="GO" id="GO:1904047">
    <property type="term" value="F:S-adenosyl-L-methionine binding"/>
    <property type="evidence" value="ECO:0007669"/>
    <property type="project" value="TreeGrafter"/>
</dbReference>
<dbReference type="PRINTS" id="PR00505">
    <property type="entry name" value="D12N6MTFRASE"/>
</dbReference>
<evidence type="ECO:0000256" key="6">
    <source>
        <dbReference type="ARBA" id="ARBA00047942"/>
    </source>
</evidence>
<dbReference type="InterPro" id="IPR002052">
    <property type="entry name" value="DNA_methylase_N6_adenine_CS"/>
</dbReference>
<organism evidence="8 9">
    <name type="scientific">Rhizobium laguerreae</name>
    <dbReference type="NCBI Taxonomy" id="1076926"/>
    <lineage>
        <taxon>Bacteria</taxon>
        <taxon>Pseudomonadati</taxon>
        <taxon>Pseudomonadota</taxon>
        <taxon>Alphaproteobacteria</taxon>
        <taxon>Hyphomicrobiales</taxon>
        <taxon>Rhizobiaceae</taxon>
        <taxon>Rhizobium/Agrobacterium group</taxon>
        <taxon>Rhizobium</taxon>
    </lineage>
</organism>
<evidence type="ECO:0000256" key="7">
    <source>
        <dbReference type="RuleBase" id="RU361257"/>
    </source>
</evidence>
<protein>
    <recommendedName>
        <fullName evidence="2 7">Site-specific DNA-methyltransferase (adenine-specific)</fullName>
        <ecNumber evidence="2 7">2.1.1.72</ecNumber>
    </recommendedName>
</protein>
<dbReference type="EC" id="2.1.1.72" evidence="2 7"/>
<evidence type="ECO:0000313" key="9">
    <source>
        <dbReference type="Proteomes" id="UP000468864"/>
    </source>
</evidence>
<dbReference type="GO" id="GO:0032259">
    <property type="term" value="P:methylation"/>
    <property type="evidence" value="ECO:0007669"/>
    <property type="project" value="UniProtKB-KW"/>
</dbReference>
<dbReference type="Gene3D" id="1.10.1020.10">
    <property type="entry name" value="Adenine-specific Methyltransferase, Domain 2"/>
    <property type="match status" value="1"/>
</dbReference>
<name>A0A6N9ZNZ2_9HYPH</name>
<keyword evidence="4 7" id="KW-0808">Transferase</keyword>
<dbReference type="SUPFAM" id="SSF53335">
    <property type="entry name" value="S-adenosyl-L-methionine-dependent methyltransferases"/>
    <property type="match status" value="1"/>
</dbReference>
<evidence type="ECO:0000256" key="5">
    <source>
        <dbReference type="ARBA" id="ARBA00022691"/>
    </source>
</evidence>
<dbReference type="GO" id="GO:0009307">
    <property type="term" value="P:DNA restriction-modification system"/>
    <property type="evidence" value="ECO:0007669"/>
    <property type="project" value="InterPro"/>
</dbReference>
<proteinExistence type="inferred from homology"/>
<comment type="catalytic activity">
    <reaction evidence="6 7">
        <text>a 2'-deoxyadenosine in DNA + S-adenosyl-L-methionine = an N(6)-methyl-2'-deoxyadenosine in DNA + S-adenosyl-L-homocysteine + H(+)</text>
        <dbReference type="Rhea" id="RHEA:15197"/>
        <dbReference type="Rhea" id="RHEA-COMP:12418"/>
        <dbReference type="Rhea" id="RHEA-COMP:12419"/>
        <dbReference type="ChEBI" id="CHEBI:15378"/>
        <dbReference type="ChEBI" id="CHEBI:57856"/>
        <dbReference type="ChEBI" id="CHEBI:59789"/>
        <dbReference type="ChEBI" id="CHEBI:90615"/>
        <dbReference type="ChEBI" id="CHEBI:90616"/>
        <dbReference type="EC" id="2.1.1.72"/>
    </reaction>
</comment>
<dbReference type="AlphaFoldDB" id="A0A6N9ZNZ2"/>
<keyword evidence="5 7" id="KW-0949">S-adenosyl-L-methionine</keyword>
<dbReference type="PROSITE" id="PS00092">
    <property type="entry name" value="N6_MTASE"/>
    <property type="match status" value="1"/>
</dbReference>
<evidence type="ECO:0000256" key="4">
    <source>
        <dbReference type="ARBA" id="ARBA00022679"/>
    </source>
</evidence>
<dbReference type="PIRSF" id="PIRSF000398">
    <property type="entry name" value="M_m6A_EcoRV"/>
    <property type="match status" value="1"/>
</dbReference>
<keyword evidence="3 7" id="KW-0489">Methyltransferase</keyword>
<dbReference type="PANTHER" id="PTHR30481">
    <property type="entry name" value="DNA ADENINE METHYLASE"/>
    <property type="match status" value="1"/>
</dbReference>
<sequence>MLHKIVPFVPNSFRSYHEPFLGSGALFFAVGKRASAEHFLSDLNKQLILTWQFVRDQPQTFYEALKQYEGSDSEEQYYAVRAQEPKSDLECAARFFFLNQTAWNGLWRENRWGVFNVPWGARPFRGIDPATLLSVSALLQRATIQNVDFNQSLAATRRGDFVYLDPPYLPVSDTSKFAGYNGTRFRLDNLRHLAELTKDLDRRGVMWIMSNRDTAIVHDLFEHARIHRFTTKRSVSAQNKRNIQPSDSPEAIMIGVNCGV</sequence>
<dbReference type="Gene3D" id="3.40.50.150">
    <property type="entry name" value="Vaccinia Virus protein VP39"/>
    <property type="match status" value="1"/>
</dbReference>
<reference evidence="8 9" key="1">
    <citation type="submission" date="2019-12" db="EMBL/GenBank/DDBJ databases">
        <title>Rhizobium genotypes associated with high levels of biological nitrogen fixation by grain legumes in a temperate-maritime cropping system.</title>
        <authorList>
            <person name="Maluk M."/>
            <person name="Francesc Ferrando Molina F."/>
            <person name="Lopez Del Egido L."/>
            <person name="Lafos M."/>
            <person name="Langarica-Fuentes A."/>
            <person name="Gebre Yohannes G."/>
            <person name="Young M.W."/>
            <person name="Martin P."/>
            <person name="Gantlett R."/>
            <person name="Kenicer G."/>
            <person name="Hawes C."/>
            <person name="Begg G.S."/>
            <person name="Quilliam R.S."/>
            <person name="Squire G.R."/>
            <person name="Poole P.S."/>
            <person name="Young P.W."/>
            <person name="Iannetta P.M."/>
            <person name="James E.K."/>
        </authorList>
    </citation>
    <scope>NUCLEOTIDE SEQUENCE [LARGE SCALE GENOMIC DNA]</scope>
    <source>
        <strain evidence="8 9">JHI2449</strain>
    </source>
</reference>
<dbReference type="InterPro" id="IPR012263">
    <property type="entry name" value="M_m6A_EcoRV"/>
</dbReference>
<comment type="caution">
    <text evidence="8">The sequence shown here is derived from an EMBL/GenBank/DDBJ whole genome shotgun (WGS) entry which is preliminary data.</text>
</comment>
<evidence type="ECO:0000256" key="1">
    <source>
        <dbReference type="ARBA" id="ARBA00006594"/>
    </source>
</evidence>
<dbReference type="InterPro" id="IPR023095">
    <property type="entry name" value="Ade_MeTrfase_dom_2"/>
</dbReference>